<dbReference type="Pfam" id="PF00111">
    <property type="entry name" value="Fer2"/>
    <property type="match status" value="1"/>
</dbReference>
<name>A0A1H2KD62_9ACTN</name>
<dbReference type="Proteomes" id="UP000183180">
    <property type="component" value="Unassembled WGS sequence"/>
</dbReference>
<keyword evidence="5" id="KW-0560">Oxidoreductase</keyword>
<evidence type="ECO:0000256" key="2">
    <source>
        <dbReference type="ARBA" id="ARBA00022630"/>
    </source>
</evidence>
<proteinExistence type="predicted"/>
<dbReference type="GO" id="GO:0046872">
    <property type="term" value="F:metal ion binding"/>
    <property type="evidence" value="ECO:0007669"/>
    <property type="project" value="UniProtKB-KW"/>
</dbReference>
<keyword evidence="7" id="KW-0411">Iron-sulfur</keyword>
<organism evidence="10 11">
    <name type="scientific">Gordonia westfalica</name>
    <dbReference type="NCBI Taxonomy" id="158898"/>
    <lineage>
        <taxon>Bacteria</taxon>
        <taxon>Bacillati</taxon>
        <taxon>Actinomycetota</taxon>
        <taxon>Actinomycetes</taxon>
        <taxon>Mycobacteriales</taxon>
        <taxon>Gordoniaceae</taxon>
        <taxon>Gordonia</taxon>
    </lineage>
</organism>
<dbReference type="EMBL" id="FNLM01000034">
    <property type="protein sequence ID" value="SDU66650.1"/>
    <property type="molecule type" value="Genomic_DNA"/>
</dbReference>
<evidence type="ECO:0000313" key="11">
    <source>
        <dbReference type="Proteomes" id="UP000183180"/>
    </source>
</evidence>
<dbReference type="InterPro" id="IPR001041">
    <property type="entry name" value="2Fe-2S_ferredoxin-type"/>
</dbReference>
<dbReference type="Gene3D" id="3.10.20.30">
    <property type="match status" value="1"/>
</dbReference>
<evidence type="ECO:0000256" key="4">
    <source>
        <dbReference type="ARBA" id="ARBA00022723"/>
    </source>
</evidence>
<evidence type="ECO:0000256" key="1">
    <source>
        <dbReference type="ARBA" id="ARBA00001974"/>
    </source>
</evidence>
<accession>A0A1H2KD62</accession>
<keyword evidence="6" id="KW-0408">Iron</keyword>
<dbReference type="Gene3D" id="2.40.30.10">
    <property type="entry name" value="Translation factors"/>
    <property type="match status" value="1"/>
</dbReference>
<evidence type="ECO:0000256" key="3">
    <source>
        <dbReference type="ARBA" id="ARBA00022714"/>
    </source>
</evidence>
<keyword evidence="3" id="KW-0001">2Fe-2S</keyword>
<evidence type="ECO:0000256" key="7">
    <source>
        <dbReference type="ARBA" id="ARBA00023014"/>
    </source>
</evidence>
<dbReference type="InterPro" id="IPR006058">
    <property type="entry name" value="2Fe2S_fd_BS"/>
</dbReference>
<dbReference type="RefSeq" id="WP_074851825.1">
    <property type="nucleotide sequence ID" value="NZ_FNLM01000034.1"/>
</dbReference>
<evidence type="ECO:0000313" key="10">
    <source>
        <dbReference type="EMBL" id="SDU66650.1"/>
    </source>
</evidence>
<dbReference type="PRINTS" id="PR00409">
    <property type="entry name" value="PHDIOXRDTASE"/>
</dbReference>
<protein>
    <submittedName>
        <fullName evidence="10">Ferredoxin-NADP reductase</fullName>
    </submittedName>
</protein>
<dbReference type="SUPFAM" id="SSF52343">
    <property type="entry name" value="Ferredoxin reductase-like, C-terminal NADP-linked domain"/>
    <property type="match status" value="1"/>
</dbReference>
<evidence type="ECO:0000259" key="8">
    <source>
        <dbReference type="PROSITE" id="PS51085"/>
    </source>
</evidence>
<evidence type="ECO:0000259" key="9">
    <source>
        <dbReference type="PROSITE" id="PS51384"/>
    </source>
</evidence>
<feature type="domain" description="2Fe-2S ferredoxin-type" evidence="8">
    <location>
        <begin position="241"/>
        <end position="326"/>
    </location>
</feature>
<dbReference type="STRING" id="158898.SAMN04488548_1343122"/>
<dbReference type="InterPro" id="IPR017938">
    <property type="entry name" value="Riboflavin_synthase-like_b-brl"/>
</dbReference>
<dbReference type="PROSITE" id="PS51384">
    <property type="entry name" value="FAD_FR"/>
    <property type="match status" value="1"/>
</dbReference>
<dbReference type="Gene3D" id="3.40.50.80">
    <property type="entry name" value="Nucleotide-binding domain of ferredoxin-NADP reductase (FNR) module"/>
    <property type="match status" value="1"/>
</dbReference>
<reference evidence="10 11" key="1">
    <citation type="submission" date="2016-10" db="EMBL/GenBank/DDBJ databases">
        <authorList>
            <person name="de Groot N.N."/>
        </authorList>
    </citation>
    <scope>NUCLEOTIDE SEQUENCE [LARGE SCALE GENOMIC DNA]</scope>
    <source>
        <strain evidence="10 11">DSM 44215</strain>
    </source>
</reference>
<dbReference type="PANTHER" id="PTHR47354:SF1">
    <property type="entry name" value="CARNITINE MONOOXYGENASE REDUCTASE SUBUNIT"/>
    <property type="match status" value="1"/>
</dbReference>
<dbReference type="InterPro" id="IPR050415">
    <property type="entry name" value="MRET"/>
</dbReference>
<keyword evidence="4" id="KW-0479">Metal-binding</keyword>
<dbReference type="InterPro" id="IPR017927">
    <property type="entry name" value="FAD-bd_FR_type"/>
</dbReference>
<evidence type="ECO:0000256" key="5">
    <source>
        <dbReference type="ARBA" id="ARBA00023002"/>
    </source>
</evidence>
<dbReference type="AlphaFoldDB" id="A0A1H2KD62"/>
<evidence type="ECO:0000256" key="6">
    <source>
        <dbReference type="ARBA" id="ARBA00023004"/>
    </source>
</evidence>
<sequence length="326" mass="34956">MNDNRTETAALDNHKLRVVAKEAAAEGVVSLVLADPDGGDLPEWSPGAHLDLVLGENLIRQYSLCGDVADRSRLRVAVLREPVSRGGSRSVHEDVSVGDLVAVKGPRNNFPLVDAPSYLFVAGGIGITPMKPMIAEVDARGAEWMLLYGGRTASGMAFADALTQQYSDRVQVRPQDEYGLLDLDAALDALTPGTAVYCCGPEPLLAAIEEKCKSRSGIELHLERFAPKVIESENDGPAEGFDVVLDRSGKTVTVSADETVLDALLREGVEVDFSCREGTCGTCEQTVLDGVPDHRDSVLDDDEQAANDCMMVCVSRSCTPRLVLDL</sequence>
<dbReference type="SUPFAM" id="SSF63380">
    <property type="entry name" value="Riboflavin synthase domain-like"/>
    <property type="match status" value="1"/>
</dbReference>
<dbReference type="InterPro" id="IPR039261">
    <property type="entry name" value="FNR_nucleotide-bd"/>
</dbReference>
<dbReference type="CDD" id="cd06185">
    <property type="entry name" value="PDR_like"/>
    <property type="match status" value="1"/>
</dbReference>
<feature type="domain" description="FAD-binding FR-type" evidence="9">
    <location>
        <begin position="11"/>
        <end position="113"/>
    </location>
</feature>
<dbReference type="OrthoDB" id="502624at2"/>
<dbReference type="InterPro" id="IPR001433">
    <property type="entry name" value="OxRdtase_FAD/NAD-bd"/>
</dbReference>
<dbReference type="PANTHER" id="PTHR47354">
    <property type="entry name" value="NADH OXIDOREDUCTASE HCR"/>
    <property type="match status" value="1"/>
</dbReference>
<dbReference type="PROSITE" id="PS51085">
    <property type="entry name" value="2FE2S_FER_2"/>
    <property type="match status" value="1"/>
</dbReference>
<dbReference type="PROSITE" id="PS00197">
    <property type="entry name" value="2FE2S_FER_1"/>
    <property type="match status" value="1"/>
</dbReference>
<dbReference type="GO" id="GO:0016491">
    <property type="term" value="F:oxidoreductase activity"/>
    <property type="evidence" value="ECO:0007669"/>
    <property type="project" value="UniProtKB-KW"/>
</dbReference>
<dbReference type="CDD" id="cd00207">
    <property type="entry name" value="fer2"/>
    <property type="match status" value="1"/>
</dbReference>
<dbReference type="InterPro" id="IPR012675">
    <property type="entry name" value="Beta-grasp_dom_sf"/>
</dbReference>
<dbReference type="GO" id="GO:0051537">
    <property type="term" value="F:2 iron, 2 sulfur cluster binding"/>
    <property type="evidence" value="ECO:0007669"/>
    <property type="project" value="UniProtKB-KW"/>
</dbReference>
<dbReference type="SUPFAM" id="SSF54292">
    <property type="entry name" value="2Fe-2S ferredoxin-like"/>
    <property type="match status" value="1"/>
</dbReference>
<dbReference type="InterPro" id="IPR036010">
    <property type="entry name" value="2Fe-2S_ferredoxin-like_sf"/>
</dbReference>
<comment type="cofactor">
    <cofactor evidence="1">
        <name>FAD</name>
        <dbReference type="ChEBI" id="CHEBI:57692"/>
    </cofactor>
</comment>
<dbReference type="Pfam" id="PF00175">
    <property type="entry name" value="NAD_binding_1"/>
    <property type="match status" value="1"/>
</dbReference>
<gene>
    <name evidence="10" type="ORF">SAMN04488548_1343122</name>
</gene>
<keyword evidence="2" id="KW-0285">Flavoprotein</keyword>